<gene>
    <name evidence="5" type="ORF">GEAM_0556</name>
</gene>
<dbReference type="PRINTS" id="PR00080">
    <property type="entry name" value="SDRFAMILY"/>
</dbReference>
<dbReference type="PRINTS" id="PR00081">
    <property type="entry name" value="GDHRDH"/>
</dbReference>
<dbReference type="Proteomes" id="UP000028640">
    <property type="component" value="Unassembled WGS sequence"/>
</dbReference>
<dbReference type="PANTHER" id="PTHR43115:SF4">
    <property type="entry name" value="DEHYDROGENASE_REDUCTASE SDR FAMILY MEMBER 11"/>
    <property type="match status" value="1"/>
</dbReference>
<dbReference type="Gene3D" id="3.40.50.720">
    <property type="entry name" value="NAD(P)-binding Rossmann-like Domain"/>
    <property type="match status" value="1"/>
</dbReference>
<dbReference type="SUPFAM" id="SSF51735">
    <property type="entry name" value="NAD(P)-binding Rossmann-fold domains"/>
    <property type="match status" value="1"/>
</dbReference>
<dbReference type="OrthoDB" id="9806974at2"/>
<accession>A0A085GMT3</accession>
<dbReference type="STRING" id="910964.GEAM_0556"/>
<dbReference type="InterPro" id="IPR002347">
    <property type="entry name" value="SDR_fam"/>
</dbReference>
<dbReference type="FunFam" id="3.40.50.720:FF:000047">
    <property type="entry name" value="NADP-dependent L-serine/L-allo-threonine dehydrogenase"/>
    <property type="match status" value="1"/>
</dbReference>
<dbReference type="InterPro" id="IPR057326">
    <property type="entry name" value="KR_dom"/>
</dbReference>
<evidence type="ECO:0000256" key="1">
    <source>
        <dbReference type="ARBA" id="ARBA00006484"/>
    </source>
</evidence>
<keyword evidence="2 5" id="KW-0560">Oxidoreductase</keyword>
<evidence type="ECO:0000256" key="3">
    <source>
        <dbReference type="RuleBase" id="RU000363"/>
    </source>
</evidence>
<protein>
    <submittedName>
        <fullName evidence="5">Short-chain dehydrogenase/reductase family oxidoreductase</fullName>
        <ecNumber evidence="5">1.-.-.-</ecNumber>
    </submittedName>
</protein>
<dbReference type="InterPro" id="IPR020904">
    <property type="entry name" value="Sc_DH/Rdtase_CS"/>
</dbReference>
<evidence type="ECO:0000313" key="5">
    <source>
        <dbReference type="EMBL" id="KFC85028.1"/>
    </source>
</evidence>
<dbReference type="InterPro" id="IPR036291">
    <property type="entry name" value="NAD(P)-bd_dom_sf"/>
</dbReference>
<dbReference type="GO" id="GO:0016616">
    <property type="term" value="F:oxidoreductase activity, acting on the CH-OH group of donors, NAD or NADP as acceptor"/>
    <property type="evidence" value="ECO:0007669"/>
    <property type="project" value="UniProtKB-ARBA"/>
</dbReference>
<dbReference type="EMBL" id="JMPJ01000022">
    <property type="protein sequence ID" value="KFC85028.1"/>
    <property type="molecule type" value="Genomic_DNA"/>
</dbReference>
<comment type="caution">
    <text evidence="5">The sequence shown here is derived from an EMBL/GenBank/DDBJ whole genome shotgun (WGS) entry which is preliminary data.</text>
</comment>
<comment type="similarity">
    <text evidence="1 3">Belongs to the short-chain dehydrogenases/reductases (SDR) family.</text>
</comment>
<proteinExistence type="inferred from homology"/>
<keyword evidence="6" id="KW-1185">Reference proteome</keyword>
<dbReference type="SMART" id="SM00822">
    <property type="entry name" value="PKS_KR"/>
    <property type="match status" value="1"/>
</dbReference>
<dbReference type="Pfam" id="PF00106">
    <property type="entry name" value="adh_short"/>
    <property type="match status" value="1"/>
</dbReference>
<dbReference type="GeneID" id="78378900"/>
<dbReference type="PROSITE" id="PS00061">
    <property type="entry name" value="ADH_SHORT"/>
    <property type="match status" value="1"/>
</dbReference>
<reference evidence="5 6" key="1">
    <citation type="submission" date="2014-05" db="EMBL/GenBank/DDBJ databases">
        <title>ATOL: Assembling a taxonomically balanced genome-scale reconstruction of the evolutionary history of the Enterobacteriaceae.</title>
        <authorList>
            <person name="Plunkett G.III."/>
            <person name="Neeno-Eckwall E.C."/>
            <person name="Glasner J.D."/>
            <person name="Perna N.T."/>
        </authorList>
    </citation>
    <scope>NUCLEOTIDE SEQUENCE [LARGE SCALE GENOMIC DNA]</scope>
    <source>
        <strain evidence="5 6">ATCC 33852</strain>
    </source>
</reference>
<evidence type="ECO:0000259" key="4">
    <source>
        <dbReference type="SMART" id="SM00822"/>
    </source>
</evidence>
<feature type="domain" description="Ketoreductase" evidence="4">
    <location>
        <begin position="7"/>
        <end position="185"/>
    </location>
</feature>
<dbReference type="AlphaFoldDB" id="A0A085GMT3"/>
<dbReference type="EC" id="1.-.-.-" evidence="5"/>
<dbReference type="PANTHER" id="PTHR43115">
    <property type="entry name" value="DEHYDROGENASE/REDUCTASE SDR FAMILY MEMBER 11"/>
    <property type="match status" value="1"/>
</dbReference>
<dbReference type="eggNOG" id="COG4221">
    <property type="taxonomic scope" value="Bacteria"/>
</dbReference>
<organism evidence="5 6">
    <name type="scientific">Ewingella americana (strain ATCC 33852 / DSM 4580 / CCUG 14506 / JCM 5911 / LMG 7869 / NCTC 12157 / CDC 1468-78)</name>
    <dbReference type="NCBI Taxonomy" id="910964"/>
    <lineage>
        <taxon>Bacteria</taxon>
        <taxon>Pseudomonadati</taxon>
        <taxon>Pseudomonadota</taxon>
        <taxon>Gammaproteobacteria</taxon>
        <taxon>Enterobacterales</taxon>
        <taxon>Yersiniaceae</taxon>
        <taxon>Ewingella</taxon>
    </lineage>
</organism>
<sequence length="244" mass="26123">MSHAAKALIVITGASSGIGLATAKLLSSRGHALLLLARRVEPMNALNLPNTLCRAVDVTDIDAFSAAVKEAQQQFGPIDALVNNAGVMLLGGVDQQNPTEWEHMLNVNVKGLLNGVHAVTKGMIERKAGTIINISSVAGRKTFPNHVVYVGTKFAVHGMSENLREELSPHNVRVIVIAPGAVETELLSHTTNDEIKAGYQEWKQEMGGKVLSAEDVAHAIDYAYSQPQYVCVREIVLAATRQGA</sequence>
<evidence type="ECO:0000313" key="6">
    <source>
        <dbReference type="Proteomes" id="UP000028640"/>
    </source>
</evidence>
<name>A0A085GMT3_EWIA3</name>
<evidence type="ECO:0000256" key="2">
    <source>
        <dbReference type="ARBA" id="ARBA00023002"/>
    </source>
</evidence>
<dbReference type="RefSeq" id="WP_034787941.1">
    <property type="nucleotide sequence ID" value="NZ_JMPJ01000022.1"/>
</dbReference>